<feature type="region of interest" description="Disordered" evidence="5">
    <location>
        <begin position="326"/>
        <end position="358"/>
    </location>
</feature>
<dbReference type="InterPro" id="IPR057273">
    <property type="entry name" value="Ddi1/2_HDD"/>
</dbReference>
<dbReference type="InterPro" id="IPR029071">
    <property type="entry name" value="Ubiquitin-like_domsf"/>
</dbReference>
<comment type="similarity">
    <text evidence="1">Belongs to the DDI1 family.</text>
</comment>
<reference evidence="8" key="2">
    <citation type="submission" date="2014-07" db="EMBL/GenBank/DDBJ databases">
        <authorList>
            <person name="Hull J."/>
        </authorList>
    </citation>
    <scope>NUCLEOTIDE SEQUENCE</scope>
</reference>
<dbReference type="InterPro" id="IPR033882">
    <property type="entry name" value="DDI1_N"/>
</dbReference>
<dbReference type="Gene3D" id="2.40.70.10">
    <property type="entry name" value="Acid Proteases"/>
    <property type="match status" value="1"/>
</dbReference>
<feature type="compositionally biased region" description="Basic and acidic residues" evidence="5">
    <location>
        <begin position="326"/>
        <end position="344"/>
    </location>
</feature>
<accession>A0A0A9YF80</accession>
<dbReference type="SUPFAM" id="SSF50630">
    <property type="entry name" value="Acid proteases"/>
    <property type="match status" value="1"/>
</dbReference>
<evidence type="ECO:0000256" key="1">
    <source>
        <dbReference type="ARBA" id="ARBA00009136"/>
    </source>
</evidence>
<gene>
    <name evidence="8" type="ORF">CM83_4793</name>
</gene>
<dbReference type="Gene3D" id="3.10.20.90">
    <property type="entry name" value="Phosphatidylinositol 3-kinase Catalytic Subunit, Chain A, domain 1"/>
    <property type="match status" value="1"/>
</dbReference>
<evidence type="ECO:0000256" key="2">
    <source>
        <dbReference type="ARBA" id="ARBA00022670"/>
    </source>
</evidence>
<dbReference type="EMBL" id="GBHO01011882">
    <property type="protein sequence ID" value="JAG31722.1"/>
    <property type="molecule type" value="Transcribed_RNA"/>
</dbReference>
<organism evidence="8">
    <name type="scientific">Lygus hesperus</name>
    <name type="common">Western plant bug</name>
    <dbReference type="NCBI Taxonomy" id="30085"/>
    <lineage>
        <taxon>Eukaryota</taxon>
        <taxon>Metazoa</taxon>
        <taxon>Ecdysozoa</taxon>
        <taxon>Arthropoda</taxon>
        <taxon>Hexapoda</taxon>
        <taxon>Insecta</taxon>
        <taxon>Pterygota</taxon>
        <taxon>Neoptera</taxon>
        <taxon>Paraneoptera</taxon>
        <taxon>Hemiptera</taxon>
        <taxon>Heteroptera</taxon>
        <taxon>Panheteroptera</taxon>
        <taxon>Cimicomorpha</taxon>
        <taxon>Miridae</taxon>
        <taxon>Mirini</taxon>
        <taxon>Lygus</taxon>
    </lineage>
</organism>
<evidence type="ECO:0000256" key="4">
    <source>
        <dbReference type="ARBA" id="ARBA00022801"/>
    </source>
</evidence>
<dbReference type="Pfam" id="PF09668">
    <property type="entry name" value="Asp_protease"/>
    <property type="match status" value="1"/>
</dbReference>
<evidence type="ECO:0000313" key="8">
    <source>
        <dbReference type="EMBL" id="JAG31722.1"/>
    </source>
</evidence>
<dbReference type="CDD" id="cd01796">
    <property type="entry name" value="Ubl_Ddi1_like"/>
    <property type="match status" value="1"/>
</dbReference>
<dbReference type="FunFam" id="2.40.70.10:FF:000005">
    <property type="entry name" value="DNA damage inducible 1 homolog 2"/>
    <property type="match status" value="1"/>
</dbReference>
<name>A0A0A9YF80_LYGHE</name>
<keyword evidence="3" id="KW-0064">Aspartyl protease</keyword>
<evidence type="ECO:0000256" key="3">
    <source>
        <dbReference type="ARBA" id="ARBA00022750"/>
    </source>
</evidence>
<dbReference type="InterPro" id="IPR021109">
    <property type="entry name" value="Peptidase_aspartic_dom_sf"/>
</dbReference>
<reference evidence="8" key="1">
    <citation type="journal article" date="2014" name="PLoS ONE">
        <title>Transcriptome-Based Identification of ABC Transporters in the Western Tarnished Plant Bug Lygus hesperus.</title>
        <authorList>
            <person name="Hull J.J."/>
            <person name="Chaney K."/>
            <person name="Geib S.M."/>
            <person name="Fabrick J.A."/>
            <person name="Brent C.S."/>
            <person name="Walsh D."/>
            <person name="Lavine L.C."/>
        </authorList>
    </citation>
    <scope>NUCLEOTIDE SEQUENCE</scope>
</reference>
<sequence length="358" mass="40366">MKLTIASPRDELLHVEVPGELMMDDFVGLCAVETGFSPSQICLVVGGKKLTREKKSIRNMGLKEDDVVIVQPIAPFNRGRVGIAVADSETSRVTVAEPERIRDLLMSNPDHMHALRQNNPRLYKALKSGQLEEFAKELNDQLTQRERTERQRLKLMQSNPFDPEAQRLIAEDIRMKNIEANMEAALEYNPETFGLVTMLYINCVVNGHPLKAFVDSGAQTTIMSERCAGRVNIMRLVDTRWSGYARGVGIQKIIGRVHMVDLVIENDHLTTSFSVIEKQPMDMLLGLDMLKRHECVIDLKRNVLRIGTTGTETSFLKESDIPEDSKLWKIPKKDGKNKPSEGRQRPHSHSPSTGRRGS</sequence>
<feature type="domain" description="Ddi1/2 HDD" evidence="7">
    <location>
        <begin position="97"/>
        <end position="161"/>
    </location>
</feature>
<dbReference type="GO" id="GO:0006508">
    <property type="term" value="P:proteolysis"/>
    <property type="evidence" value="ECO:0007669"/>
    <property type="project" value="UniProtKB-KW"/>
</dbReference>
<protein>
    <submittedName>
        <fullName evidence="8">Uncharacterized protein</fullName>
    </submittedName>
</protein>
<dbReference type="AlphaFoldDB" id="A0A0A9YF80"/>
<dbReference type="SUPFAM" id="SSF54236">
    <property type="entry name" value="Ubiquitin-like"/>
    <property type="match status" value="1"/>
</dbReference>
<dbReference type="PANTHER" id="PTHR15397:SF3">
    <property type="entry name" value="DNA DAMAGE INDUCIBLE 1 HOMOLOG 2"/>
    <property type="match status" value="1"/>
</dbReference>
<evidence type="ECO:0000259" key="7">
    <source>
        <dbReference type="Pfam" id="PF24669"/>
    </source>
</evidence>
<feature type="compositionally biased region" description="Polar residues" evidence="5">
    <location>
        <begin position="349"/>
        <end position="358"/>
    </location>
</feature>
<dbReference type="Pfam" id="PF24669">
    <property type="entry name" value="Ddi2_HDD"/>
    <property type="match status" value="1"/>
</dbReference>
<dbReference type="PANTHER" id="PTHR15397">
    <property type="entry name" value="SODIUM-GLUCOSE COTRANSPORTER REGULATORY PROTEIN -RELATED"/>
    <property type="match status" value="1"/>
</dbReference>
<evidence type="ECO:0000256" key="5">
    <source>
        <dbReference type="SAM" id="MobiDB-lite"/>
    </source>
</evidence>
<proteinExistence type="inferred from homology"/>
<feature type="domain" description="Aspartic peptidase DDI1-type" evidence="6">
    <location>
        <begin position="190"/>
        <end position="298"/>
    </location>
</feature>
<dbReference type="InterPro" id="IPR019103">
    <property type="entry name" value="Peptidase_aspartic_DDI1-type"/>
</dbReference>
<dbReference type="GO" id="GO:0004190">
    <property type="term" value="F:aspartic-type endopeptidase activity"/>
    <property type="evidence" value="ECO:0007669"/>
    <property type="project" value="UniProtKB-KW"/>
</dbReference>
<keyword evidence="2" id="KW-0645">Protease</keyword>
<evidence type="ECO:0000259" key="6">
    <source>
        <dbReference type="Pfam" id="PF09668"/>
    </source>
</evidence>
<keyword evidence="4" id="KW-0378">Hydrolase</keyword>
<dbReference type="CDD" id="cd05479">
    <property type="entry name" value="RP_DDI"/>
    <property type="match status" value="1"/>
</dbReference>